<dbReference type="InterPro" id="IPR031107">
    <property type="entry name" value="Small_HSP"/>
</dbReference>
<dbReference type="OrthoDB" id="1431247at2759"/>
<feature type="domain" description="SHSP" evidence="5">
    <location>
        <begin position="106"/>
        <end position="223"/>
    </location>
</feature>
<reference evidence="8" key="2">
    <citation type="submission" date="2012-11" db="EMBL/GenBank/DDBJ databases">
        <authorList>
            <person name="Kuo A."/>
            <person name="Curtis B.A."/>
            <person name="Tanifuji G."/>
            <person name="Burki F."/>
            <person name="Gruber A."/>
            <person name="Irimia M."/>
            <person name="Maruyama S."/>
            <person name="Arias M.C."/>
            <person name="Ball S.G."/>
            <person name="Gile G.H."/>
            <person name="Hirakawa Y."/>
            <person name="Hopkins J.F."/>
            <person name="Rensing S.A."/>
            <person name="Schmutz J."/>
            <person name="Symeonidi A."/>
            <person name="Elias M."/>
            <person name="Eveleigh R.J."/>
            <person name="Herman E.K."/>
            <person name="Klute M.J."/>
            <person name="Nakayama T."/>
            <person name="Obornik M."/>
            <person name="Reyes-Prieto A."/>
            <person name="Armbrust E.V."/>
            <person name="Aves S.J."/>
            <person name="Beiko R.G."/>
            <person name="Coutinho P."/>
            <person name="Dacks J.B."/>
            <person name="Durnford D.G."/>
            <person name="Fast N.M."/>
            <person name="Green B.R."/>
            <person name="Grisdale C."/>
            <person name="Hempe F."/>
            <person name="Henrissat B."/>
            <person name="Hoppner M.P."/>
            <person name="Ishida K.-I."/>
            <person name="Kim E."/>
            <person name="Koreny L."/>
            <person name="Kroth P.G."/>
            <person name="Liu Y."/>
            <person name="Malik S.-B."/>
            <person name="Maier U.G."/>
            <person name="McRose D."/>
            <person name="Mock T."/>
            <person name="Neilson J.A."/>
            <person name="Onodera N.T."/>
            <person name="Poole A.M."/>
            <person name="Pritham E.J."/>
            <person name="Richards T.A."/>
            <person name="Rocap G."/>
            <person name="Roy S.W."/>
            <person name="Sarai C."/>
            <person name="Schaack S."/>
            <person name="Shirato S."/>
            <person name="Slamovits C.H."/>
            <person name="Spencer D.F."/>
            <person name="Suzuki S."/>
            <person name="Worden A.Z."/>
            <person name="Zauner S."/>
            <person name="Barry K."/>
            <person name="Bell C."/>
            <person name="Bharti A.K."/>
            <person name="Crow J.A."/>
            <person name="Grimwood J."/>
            <person name="Kramer R."/>
            <person name="Lindquist E."/>
            <person name="Lucas S."/>
            <person name="Salamov A."/>
            <person name="McFadden G.I."/>
            <person name="Lane C.E."/>
            <person name="Keeling P.J."/>
            <person name="Gray M.W."/>
            <person name="Grigoriev I.V."/>
            <person name="Archibald J.M."/>
        </authorList>
    </citation>
    <scope>NUCLEOTIDE SEQUENCE</scope>
    <source>
        <strain evidence="8">CCMP2712</strain>
    </source>
</reference>
<evidence type="ECO:0000313" key="8">
    <source>
        <dbReference type="Proteomes" id="UP000011087"/>
    </source>
</evidence>
<dbReference type="InterPro" id="IPR008978">
    <property type="entry name" value="HSP20-like_chaperone"/>
</dbReference>
<dbReference type="RefSeq" id="XP_005823278.1">
    <property type="nucleotide sequence ID" value="XM_005823221.1"/>
</dbReference>
<reference evidence="7" key="3">
    <citation type="submission" date="2015-06" db="UniProtKB">
        <authorList>
            <consortium name="EnsemblProtists"/>
        </authorList>
    </citation>
    <scope>IDENTIFICATION</scope>
</reference>
<dbReference type="SUPFAM" id="SSF49764">
    <property type="entry name" value="HSP20-like chaperones"/>
    <property type="match status" value="1"/>
</dbReference>
<evidence type="ECO:0000256" key="3">
    <source>
        <dbReference type="RuleBase" id="RU003616"/>
    </source>
</evidence>
<gene>
    <name evidence="6" type="ORF">GUITHDRAFT_155280</name>
</gene>
<comment type="similarity">
    <text evidence="2 3">Belongs to the small heat shock protein (HSP20) family.</text>
</comment>
<feature type="region of interest" description="Disordered" evidence="4">
    <location>
        <begin position="151"/>
        <end position="188"/>
    </location>
</feature>
<name>L1IJ82_GUITC</name>
<evidence type="ECO:0000256" key="4">
    <source>
        <dbReference type="SAM" id="MobiDB-lite"/>
    </source>
</evidence>
<dbReference type="CDD" id="cd06464">
    <property type="entry name" value="ACD_sHsps-like"/>
    <property type="match status" value="1"/>
</dbReference>
<accession>L1IJ82</accession>
<dbReference type="Proteomes" id="UP000011087">
    <property type="component" value="Unassembled WGS sequence"/>
</dbReference>
<dbReference type="EnsemblProtists" id="EKX36298">
    <property type="protein sequence ID" value="EKX36298"/>
    <property type="gene ID" value="GUITHDRAFT_155280"/>
</dbReference>
<dbReference type="PaxDb" id="55529-EKX36298"/>
<evidence type="ECO:0000259" key="5">
    <source>
        <dbReference type="PROSITE" id="PS01031"/>
    </source>
</evidence>
<keyword evidence="8" id="KW-1185">Reference proteome</keyword>
<reference evidence="6 8" key="1">
    <citation type="journal article" date="2012" name="Nature">
        <title>Algal genomes reveal evolutionary mosaicism and the fate of nucleomorphs.</title>
        <authorList>
            <consortium name="DOE Joint Genome Institute"/>
            <person name="Curtis B.A."/>
            <person name="Tanifuji G."/>
            <person name="Burki F."/>
            <person name="Gruber A."/>
            <person name="Irimia M."/>
            <person name="Maruyama S."/>
            <person name="Arias M.C."/>
            <person name="Ball S.G."/>
            <person name="Gile G.H."/>
            <person name="Hirakawa Y."/>
            <person name="Hopkins J.F."/>
            <person name="Kuo A."/>
            <person name="Rensing S.A."/>
            <person name="Schmutz J."/>
            <person name="Symeonidi A."/>
            <person name="Elias M."/>
            <person name="Eveleigh R.J."/>
            <person name="Herman E.K."/>
            <person name="Klute M.J."/>
            <person name="Nakayama T."/>
            <person name="Obornik M."/>
            <person name="Reyes-Prieto A."/>
            <person name="Armbrust E.V."/>
            <person name="Aves S.J."/>
            <person name="Beiko R.G."/>
            <person name="Coutinho P."/>
            <person name="Dacks J.B."/>
            <person name="Durnford D.G."/>
            <person name="Fast N.M."/>
            <person name="Green B.R."/>
            <person name="Grisdale C.J."/>
            <person name="Hempel F."/>
            <person name="Henrissat B."/>
            <person name="Hoppner M.P."/>
            <person name="Ishida K."/>
            <person name="Kim E."/>
            <person name="Koreny L."/>
            <person name="Kroth P.G."/>
            <person name="Liu Y."/>
            <person name="Malik S.B."/>
            <person name="Maier U.G."/>
            <person name="McRose D."/>
            <person name="Mock T."/>
            <person name="Neilson J.A."/>
            <person name="Onodera N.T."/>
            <person name="Poole A.M."/>
            <person name="Pritham E.J."/>
            <person name="Richards T.A."/>
            <person name="Rocap G."/>
            <person name="Roy S.W."/>
            <person name="Sarai C."/>
            <person name="Schaack S."/>
            <person name="Shirato S."/>
            <person name="Slamovits C.H."/>
            <person name="Spencer D.F."/>
            <person name="Suzuki S."/>
            <person name="Worden A.Z."/>
            <person name="Zauner S."/>
            <person name="Barry K."/>
            <person name="Bell C."/>
            <person name="Bharti A.K."/>
            <person name="Crow J.A."/>
            <person name="Grimwood J."/>
            <person name="Kramer R."/>
            <person name="Lindquist E."/>
            <person name="Lucas S."/>
            <person name="Salamov A."/>
            <person name="McFadden G.I."/>
            <person name="Lane C.E."/>
            <person name="Keeling P.J."/>
            <person name="Gray M.W."/>
            <person name="Grigoriev I.V."/>
            <person name="Archibald J.M."/>
        </authorList>
    </citation>
    <scope>NUCLEOTIDE SEQUENCE</scope>
    <source>
        <strain evidence="6 8">CCMP2712</strain>
    </source>
</reference>
<feature type="compositionally biased region" description="Polar residues" evidence="4">
    <location>
        <begin position="151"/>
        <end position="163"/>
    </location>
</feature>
<dbReference type="PROSITE" id="PS01031">
    <property type="entry name" value="SHSP"/>
    <property type="match status" value="1"/>
</dbReference>
<dbReference type="GeneID" id="17293033"/>
<evidence type="ECO:0000256" key="1">
    <source>
        <dbReference type="ARBA" id="ARBA00023016"/>
    </source>
</evidence>
<keyword evidence="1" id="KW-0346">Stress response</keyword>
<dbReference type="EMBL" id="JH993076">
    <property type="protein sequence ID" value="EKX36298.1"/>
    <property type="molecule type" value="Genomic_DNA"/>
</dbReference>
<proteinExistence type="inferred from homology"/>
<evidence type="ECO:0000256" key="2">
    <source>
        <dbReference type="PROSITE-ProRule" id="PRU00285"/>
    </source>
</evidence>
<dbReference type="Pfam" id="PF00011">
    <property type="entry name" value="HSP20"/>
    <property type="match status" value="1"/>
</dbReference>
<dbReference type="Gene3D" id="2.60.40.790">
    <property type="match status" value="1"/>
</dbReference>
<dbReference type="KEGG" id="gtt:GUITHDRAFT_155280"/>
<organism evidence="6">
    <name type="scientific">Guillardia theta (strain CCMP2712)</name>
    <name type="common">Cryptophyte</name>
    <dbReference type="NCBI Taxonomy" id="905079"/>
    <lineage>
        <taxon>Eukaryota</taxon>
        <taxon>Cryptophyceae</taxon>
        <taxon>Pyrenomonadales</taxon>
        <taxon>Geminigeraceae</taxon>
        <taxon>Guillardia</taxon>
    </lineage>
</organism>
<sequence length="223" mass="24487">MVRCFHARASSPCVPRASFLLFVVLGYSLVSLSQSYLLIPSPLLRSPVSILSSPRHLISSINRMEQDMDRMFDSLLSLSGSDDEFFSHPLTLRTKHVNASEVHAGSVMMPLRPQFDIQSTKEHMLVSVVTPGLSRENVSVEVVEAGGTGSPSLLISGRTSSKMSGEGGKIQTSSSSSFEKRISLPPHTTPEMVEARFEEGVLKVTVKKPKEQQESLRHKIPLL</sequence>
<dbReference type="PANTHER" id="PTHR11527">
    <property type="entry name" value="HEAT-SHOCK PROTEIN 20 FAMILY MEMBER"/>
    <property type="match status" value="1"/>
</dbReference>
<protein>
    <recommendedName>
        <fullName evidence="5">SHSP domain-containing protein</fullName>
    </recommendedName>
</protein>
<dbReference type="AlphaFoldDB" id="L1IJ82"/>
<evidence type="ECO:0000313" key="6">
    <source>
        <dbReference type="EMBL" id="EKX36298.1"/>
    </source>
</evidence>
<dbReference type="STRING" id="905079.L1IJ82"/>
<dbReference type="HOGENOM" id="CLU_1196793_0_0_1"/>
<dbReference type="InterPro" id="IPR002068">
    <property type="entry name" value="A-crystallin/Hsp20_dom"/>
</dbReference>
<evidence type="ECO:0000313" key="7">
    <source>
        <dbReference type="EnsemblProtists" id="EKX36298"/>
    </source>
</evidence>